<accession>A0A3N2BEH7</accession>
<dbReference type="SUPFAM" id="SSF53800">
    <property type="entry name" value="Chelatase"/>
    <property type="match status" value="1"/>
</dbReference>
<evidence type="ECO:0000256" key="2">
    <source>
        <dbReference type="ARBA" id="ARBA00023239"/>
    </source>
</evidence>
<dbReference type="PANTHER" id="PTHR33542">
    <property type="entry name" value="SIROHYDROCHLORIN FERROCHELATASE, CHLOROPLASTIC"/>
    <property type="match status" value="1"/>
</dbReference>
<keyword evidence="1" id="KW-0479">Metal-binding</keyword>
<dbReference type="InterPro" id="IPR050963">
    <property type="entry name" value="Sirohydro_Cobaltochel/CbiX"/>
</dbReference>
<gene>
    <name evidence="3" type="ORF">EDD31_2045</name>
</gene>
<dbReference type="EMBL" id="RKHK01000001">
    <property type="protein sequence ID" value="ROR73658.1"/>
    <property type="molecule type" value="Genomic_DNA"/>
</dbReference>
<dbReference type="RefSeq" id="WP_123305407.1">
    <property type="nucleotide sequence ID" value="NZ_RKHK01000001.1"/>
</dbReference>
<keyword evidence="2" id="KW-0456">Lyase</keyword>
<dbReference type="Proteomes" id="UP000280668">
    <property type="component" value="Unassembled WGS sequence"/>
</dbReference>
<sequence length="251" mass="26813">MANRAPAAVRAAALAAISHGTGSLEGQQLVQALVEHTRGRAAGHAAIAETRLGHVDVQQPDVAATVDAVEPDRPVVLVPLLLSAGYHVAVDMRQAADQAPHHTVVGEALGPDHRLAMILRERLRQAGAVPGEDVIVLGAAGSSTPRAVTDVQDTAQLLASLLDVDVTDSYLAFARPTVREAVDEARRRHPKRRVVIASYLLAPGYFQKLMHQQGADLVTQPLLCTRYGVPDVPPELPEIVLDRFHDGLARL</sequence>
<dbReference type="OrthoDB" id="7345302at2"/>
<comment type="caution">
    <text evidence="3">The sequence shown here is derived from an EMBL/GenBank/DDBJ whole genome shotgun (WGS) entry which is preliminary data.</text>
</comment>
<dbReference type="InterPro" id="IPR002762">
    <property type="entry name" value="CbiX-like"/>
</dbReference>
<dbReference type="PANTHER" id="PTHR33542:SF5">
    <property type="entry name" value="FERROCHELATASE CHE1"/>
    <property type="match status" value="1"/>
</dbReference>
<dbReference type="AlphaFoldDB" id="A0A3N2BEH7"/>
<protein>
    <submittedName>
        <fullName evidence="3">Sirohydrochlorin ferrochelatase</fullName>
    </submittedName>
</protein>
<dbReference type="Gene3D" id="3.40.50.1400">
    <property type="match status" value="2"/>
</dbReference>
<name>A0A3N2BEH7_9MICO</name>
<dbReference type="GO" id="GO:0046872">
    <property type="term" value="F:metal ion binding"/>
    <property type="evidence" value="ECO:0007669"/>
    <property type="project" value="UniProtKB-KW"/>
</dbReference>
<organism evidence="3 4">
    <name type="scientific">Bogoriella caseilytica</name>
    <dbReference type="NCBI Taxonomy" id="56055"/>
    <lineage>
        <taxon>Bacteria</taxon>
        <taxon>Bacillati</taxon>
        <taxon>Actinomycetota</taxon>
        <taxon>Actinomycetes</taxon>
        <taxon>Micrococcales</taxon>
        <taxon>Bogoriellaceae</taxon>
        <taxon>Bogoriella</taxon>
    </lineage>
</organism>
<keyword evidence="4" id="KW-1185">Reference proteome</keyword>
<dbReference type="GO" id="GO:0016829">
    <property type="term" value="F:lyase activity"/>
    <property type="evidence" value="ECO:0007669"/>
    <property type="project" value="UniProtKB-KW"/>
</dbReference>
<evidence type="ECO:0000313" key="3">
    <source>
        <dbReference type="EMBL" id="ROR73658.1"/>
    </source>
</evidence>
<dbReference type="Pfam" id="PF01903">
    <property type="entry name" value="CbiX"/>
    <property type="match status" value="2"/>
</dbReference>
<reference evidence="3 4" key="1">
    <citation type="submission" date="2018-11" db="EMBL/GenBank/DDBJ databases">
        <title>Sequencing the genomes of 1000 actinobacteria strains.</title>
        <authorList>
            <person name="Klenk H.-P."/>
        </authorList>
    </citation>
    <scope>NUCLEOTIDE SEQUENCE [LARGE SCALE GENOMIC DNA]</scope>
    <source>
        <strain evidence="3 4">DSM 11294</strain>
    </source>
</reference>
<proteinExistence type="predicted"/>
<evidence type="ECO:0000313" key="4">
    <source>
        <dbReference type="Proteomes" id="UP000280668"/>
    </source>
</evidence>
<evidence type="ECO:0000256" key="1">
    <source>
        <dbReference type="ARBA" id="ARBA00022723"/>
    </source>
</evidence>